<feature type="transmembrane region" description="Helical" evidence="5">
    <location>
        <begin position="46"/>
        <end position="69"/>
    </location>
</feature>
<comment type="caution">
    <text evidence="6">The sequence shown here is derived from an EMBL/GenBank/DDBJ whole genome shotgun (WGS) entry which is preliminary data.</text>
</comment>
<sequence length="202" mass="23533">MLETIFVLTIFLCYAVLWKVKQIRLMRESGIDVQVIQKSTSNVQQYFSRLTSILSLYMAISIIAHSLNFQIGSLFTRIDRLSFLGVDITGLLVGLTGLSLCLYAQIKMGSSWRVGIDEKNSTELVTNGLYQYIRNPTYLGLFAMNLGIWLIWPTWSVFFFAMFFIFFLEVQVRCEEDYLTAVHGIKYVEYKKRTKRYVPFIY</sequence>
<dbReference type="GO" id="GO:0004671">
    <property type="term" value="F:protein C-terminal S-isoprenylcysteine carboxyl O-methyltransferase activity"/>
    <property type="evidence" value="ECO:0007669"/>
    <property type="project" value="InterPro"/>
</dbReference>
<organism evidence="6 7">
    <name type="scientific">Leptolinea tardivitalis</name>
    <dbReference type="NCBI Taxonomy" id="229920"/>
    <lineage>
        <taxon>Bacteria</taxon>
        <taxon>Bacillati</taxon>
        <taxon>Chloroflexota</taxon>
        <taxon>Anaerolineae</taxon>
        <taxon>Anaerolineales</taxon>
        <taxon>Anaerolineaceae</taxon>
        <taxon>Leptolinea</taxon>
    </lineage>
</organism>
<keyword evidence="7" id="KW-1185">Reference proteome</keyword>
<proteinExistence type="predicted"/>
<evidence type="ECO:0000313" key="6">
    <source>
        <dbReference type="EMBL" id="KPL72873.1"/>
    </source>
</evidence>
<gene>
    <name evidence="6" type="ORF">ADM99_07440</name>
</gene>
<accession>A0A0P6WUS9</accession>
<dbReference type="STRING" id="229920.ADM99_07440"/>
<evidence type="ECO:0000256" key="4">
    <source>
        <dbReference type="ARBA" id="ARBA00023136"/>
    </source>
</evidence>
<evidence type="ECO:0000256" key="5">
    <source>
        <dbReference type="SAM" id="Phobius"/>
    </source>
</evidence>
<keyword evidence="3 5" id="KW-1133">Transmembrane helix</keyword>
<dbReference type="OrthoDB" id="9782395at2"/>
<dbReference type="RefSeq" id="WP_062421004.1">
    <property type="nucleotide sequence ID" value="NZ_BBYA01000008.1"/>
</dbReference>
<evidence type="ECO:0000313" key="7">
    <source>
        <dbReference type="Proteomes" id="UP000050430"/>
    </source>
</evidence>
<dbReference type="InterPro" id="IPR007269">
    <property type="entry name" value="ICMT_MeTrfase"/>
</dbReference>
<feature type="transmembrane region" description="Helical" evidence="5">
    <location>
        <begin position="81"/>
        <end position="106"/>
    </location>
</feature>
<dbReference type="Gene3D" id="1.20.120.1630">
    <property type="match status" value="1"/>
</dbReference>
<keyword evidence="2 5" id="KW-0812">Transmembrane</keyword>
<dbReference type="Pfam" id="PF04140">
    <property type="entry name" value="ICMT"/>
    <property type="match status" value="1"/>
</dbReference>
<keyword evidence="4 5" id="KW-0472">Membrane</keyword>
<dbReference type="AlphaFoldDB" id="A0A0P6WUS9"/>
<dbReference type="GO" id="GO:0016020">
    <property type="term" value="C:membrane"/>
    <property type="evidence" value="ECO:0007669"/>
    <property type="project" value="UniProtKB-SubCell"/>
</dbReference>
<dbReference type="EMBL" id="LGCK01000007">
    <property type="protein sequence ID" value="KPL72873.1"/>
    <property type="molecule type" value="Genomic_DNA"/>
</dbReference>
<dbReference type="Proteomes" id="UP000050430">
    <property type="component" value="Unassembled WGS sequence"/>
</dbReference>
<dbReference type="PANTHER" id="PTHR12714">
    <property type="entry name" value="PROTEIN-S ISOPRENYLCYSTEINE O-METHYLTRANSFERASE"/>
    <property type="match status" value="1"/>
</dbReference>
<dbReference type="PANTHER" id="PTHR12714:SF9">
    <property type="entry name" value="PROTEIN-S-ISOPRENYLCYSTEINE O-METHYLTRANSFERASE"/>
    <property type="match status" value="1"/>
</dbReference>
<comment type="subcellular location">
    <subcellularLocation>
        <location evidence="1">Membrane</location>
        <topology evidence="1">Multi-pass membrane protein</topology>
    </subcellularLocation>
</comment>
<reference evidence="6 7" key="1">
    <citation type="submission" date="2015-07" db="EMBL/GenBank/DDBJ databases">
        <title>Genome sequence of Leptolinea tardivitalis DSM 16556.</title>
        <authorList>
            <person name="Hemp J."/>
            <person name="Ward L.M."/>
            <person name="Pace L.A."/>
            <person name="Fischer W.W."/>
        </authorList>
    </citation>
    <scope>NUCLEOTIDE SEQUENCE [LARGE SCALE GENOMIC DNA]</scope>
    <source>
        <strain evidence="6 7">YMTK-2</strain>
    </source>
</reference>
<protein>
    <recommendedName>
        <fullName evidence="8">Isoprenylcysteine carboxylmethyltransferase family protein</fullName>
    </recommendedName>
</protein>
<evidence type="ECO:0000256" key="1">
    <source>
        <dbReference type="ARBA" id="ARBA00004141"/>
    </source>
</evidence>
<evidence type="ECO:0000256" key="2">
    <source>
        <dbReference type="ARBA" id="ARBA00022692"/>
    </source>
</evidence>
<evidence type="ECO:0008006" key="8">
    <source>
        <dbReference type="Google" id="ProtNLM"/>
    </source>
</evidence>
<evidence type="ECO:0000256" key="3">
    <source>
        <dbReference type="ARBA" id="ARBA00022989"/>
    </source>
</evidence>
<name>A0A0P6WUS9_9CHLR</name>
<feature type="transmembrane region" description="Helical" evidence="5">
    <location>
        <begin position="146"/>
        <end position="168"/>
    </location>
</feature>